<gene>
    <name evidence="1" type="ORF">TorRG33x02_302570</name>
</gene>
<proteinExistence type="predicted"/>
<dbReference type="InParanoid" id="A0A2P5C0C0"/>
<name>A0A2P5C0C0_TREOI</name>
<dbReference type="AlphaFoldDB" id="A0A2P5C0C0"/>
<comment type="caution">
    <text evidence="1">The sequence shown here is derived from an EMBL/GenBank/DDBJ whole genome shotgun (WGS) entry which is preliminary data.</text>
</comment>
<evidence type="ECO:0000313" key="1">
    <source>
        <dbReference type="EMBL" id="PON54474.1"/>
    </source>
</evidence>
<accession>A0A2P5C0C0</accession>
<protein>
    <submittedName>
        <fullName evidence="1">Uncharacterized protein</fullName>
    </submittedName>
</protein>
<dbReference type="Proteomes" id="UP000237000">
    <property type="component" value="Unassembled WGS sequence"/>
</dbReference>
<sequence length="55" mass="6653">KRLGHMPCSEIHRLMELSHLHEVDISNDIDYEDYKKPVKYKRHLATRYEKAKLCL</sequence>
<dbReference type="EMBL" id="JXTC01000432">
    <property type="protein sequence ID" value="PON54474.1"/>
    <property type="molecule type" value="Genomic_DNA"/>
</dbReference>
<keyword evidence="2" id="KW-1185">Reference proteome</keyword>
<reference evidence="2" key="1">
    <citation type="submission" date="2016-06" db="EMBL/GenBank/DDBJ databases">
        <title>Parallel loss of symbiosis genes in relatives of nitrogen-fixing non-legume Parasponia.</title>
        <authorList>
            <person name="Van Velzen R."/>
            <person name="Holmer R."/>
            <person name="Bu F."/>
            <person name="Rutten L."/>
            <person name="Van Zeijl A."/>
            <person name="Liu W."/>
            <person name="Santuari L."/>
            <person name="Cao Q."/>
            <person name="Sharma T."/>
            <person name="Shen D."/>
            <person name="Roswanjaya Y."/>
            <person name="Wardhani T."/>
            <person name="Kalhor M.S."/>
            <person name="Jansen J."/>
            <person name="Van den Hoogen J."/>
            <person name="Gungor B."/>
            <person name="Hartog M."/>
            <person name="Hontelez J."/>
            <person name="Verver J."/>
            <person name="Yang W.-C."/>
            <person name="Schijlen E."/>
            <person name="Repin R."/>
            <person name="Schilthuizen M."/>
            <person name="Schranz E."/>
            <person name="Heidstra R."/>
            <person name="Miyata K."/>
            <person name="Fedorova E."/>
            <person name="Kohlen W."/>
            <person name="Bisseling T."/>
            <person name="Smit S."/>
            <person name="Geurts R."/>
        </authorList>
    </citation>
    <scope>NUCLEOTIDE SEQUENCE [LARGE SCALE GENOMIC DNA]</scope>
    <source>
        <strain evidence="2">cv. RG33-2</strain>
    </source>
</reference>
<evidence type="ECO:0000313" key="2">
    <source>
        <dbReference type="Proteomes" id="UP000237000"/>
    </source>
</evidence>
<feature type="non-terminal residue" evidence="1">
    <location>
        <position position="1"/>
    </location>
</feature>
<organism evidence="1 2">
    <name type="scientific">Trema orientale</name>
    <name type="common">Charcoal tree</name>
    <name type="synonym">Celtis orientalis</name>
    <dbReference type="NCBI Taxonomy" id="63057"/>
    <lineage>
        <taxon>Eukaryota</taxon>
        <taxon>Viridiplantae</taxon>
        <taxon>Streptophyta</taxon>
        <taxon>Embryophyta</taxon>
        <taxon>Tracheophyta</taxon>
        <taxon>Spermatophyta</taxon>
        <taxon>Magnoliopsida</taxon>
        <taxon>eudicotyledons</taxon>
        <taxon>Gunneridae</taxon>
        <taxon>Pentapetalae</taxon>
        <taxon>rosids</taxon>
        <taxon>fabids</taxon>
        <taxon>Rosales</taxon>
        <taxon>Cannabaceae</taxon>
        <taxon>Trema</taxon>
    </lineage>
</organism>